<feature type="transmembrane region" description="Helical" evidence="1">
    <location>
        <begin position="267"/>
        <end position="287"/>
    </location>
</feature>
<feature type="transmembrane region" description="Helical" evidence="1">
    <location>
        <begin position="730"/>
        <end position="748"/>
    </location>
</feature>
<keyword evidence="1" id="KW-1133">Transmembrane helix</keyword>
<sequence length="768" mass="83125">MSEPTRMKRAERLGAWCWALLLLGAALLLVSQLRQAAPLDTRITALLPEVRETPLIEQAERHLTQAFEDRLVLLVRGEDPARLVADLRDRLRDSNAVAEFDDGAIERADRALADYRYRLLAEPLASAGDEAWTQRALSRLFAPGVSADPLGDPFGLLDAWLSRLLDGPIRPVEGLPAVDDEGGHWFLVGGRLAASPYDMTLQRQLVGALDDFRTAHPDAELLRAGLVFHAASGASQAKREISTIGLGALLGILLLLWCVFRRGVTLFSLLLPVACGVLFALPLTWALFGTLNLLTLAFGASLIGVAVDYALHLQCARQLSPDRPLSRIWPGLWLGLVSSLAAYLAQLATPLPGLRQMATFAALGLLGAWLTVRLWLPHFAARPHPVTASLAERLDRLRLPSRAPLSWGLLTLLGVAAVAVIAMRLTTSNDLRQLNPSPASLIAEQQRVQALLQRPTGSRYLVVTADHEDELLERLEALEAPLAELHENGHLTGYRHLARAVPSPATQQANLARVRQAYAHALPPLIERAGLPMHLQDAAVELLDAAPLLAIDEWLKMPLGRADSMLWLGRVAVDGDLRSASLVVLGDADAVAQRQLARLTSVPHVHYHDRLAALSTHLADLRDTIALWLIAAVAGLTLLFGWRYRSRTWRVLLPPLGAVVATLALFAVLGVGLTLFHLLGLLLVLGIGLDAGIFSTEHPESPAAWLAISLSCASSLLAFGLLAFSATPALHYLGMTCLVGLAATWALVPFARADTRDNPSTPAIRDGR</sequence>
<dbReference type="AlphaFoldDB" id="A0A2N7TVY5"/>
<organism evidence="2 3">
    <name type="scientific">Halomonas heilongjiangensis</name>
    <dbReference type="NCBI Taxonomy" id="1387883"/>
    <lineage>
        <taxon>Bacteria</taxon>
        <taxon>Pseudomonadati</taxon>
        <taxon>Pseudomonadota</taxon>
        <taxon>Gammaproteobacteria</taxon>
        <taxon>Oceanospirillales</taxon>
        <taxon>Halomonadaceae</taxon>
        <taxon>Halomonas</taxon>
    </lineage>
</organism>
<feature type="transmembrane region" description="Helical" evidence="1">
    <location>
        <begin position="405"/>
        <end position="425"/>
    </location>
</feature>
<keyword evidence="1" id="KW-0812">Transmembrane</keyword>
<dbReference type="SUPFAM" id="SSF82866">
    <property type="entry name" value="Multidrug efflux transporter AcrB transmembrane domain"/>
    <property type="match status" value="2"/>
</dbReference>
<evidence type="ECO:0008006" key="4">
    <source>
        <dbReference type="Google" id="ProtNLM"/>
    </source>
</evidence>
<feature type="transmembrane region" description="Helical" evidence="1">
    <location>
        <begin position="357"/>
        <end position="376"/>
    </location>
</feature>
<evidence type="ECO:0000256" key="1">
    <source>
        <dbReference type="SAM" id="Phobius"/>
    </source>
</evidence>
<dbReference type="GO" id="GO:0005886">
    <property type="term" value="C:plasma membrane"/>
    <property type="evidence" value="ECO:0007669"/>
    <property type="project" value="TreeGrafter"/>
</dbReference>
<keyword evidence="1" id="KW-0472">Membrane</keyword>
<gene>
    <name evidence="2" type="ORF">C1H66_00235</name>
</gene>
<evidence type="ECO:0000313" key="3">
    <source>
        <dbReference type="Proteomes" id="UP000235346"/>
    </source>
</evidence>
<feature type="transmembrane region" description="Helical" evidence="1">
    <location>
        <begin position="675"/>
        <end position="696"/>
    </location>
</feature>
<name>A0A2N7TVY5_9GAMM</name>
<dbReference type="RefSeq" id="WP_102625917.1">
    <property type="nucleotide sequence ID" value="NZ_PDOH01000058.1"/>
</dbReference>
<protein>
    <recommendedName>
        <fullName evidence="4">Membrane transport protein MMPL domain-containing protein</fullName>
    </recommendedName>
</protein>
<feature type="transmembrane region" description="Helical" evidence="1">
    <location>
        <begin position="241"/>
        <end position="260"/>
    </location>
</feature>
<dbReference type="Gene3D" id="1.20.1640.10">
    <property type="entry name" value="Multidrug efflux transporter AcrB transmembrane domain"/>
    <property type="match status" value="2"/>
</dbReference>
<accession>A0A2N7TVY5</accession>
<feature type="transmembrane region" description="Helical" evidence="1">
    <location>
        <begin position="651"/>
        <end position="669"/>
    </location>
</feature>
<feature type="transmembrane region" description="Helical" evidence="1">
    <location>
        <begin position="332"/>
        <end position="351"/>
    </location>
</feature>
<dbReference type="OrthoDB" id="9780358at2"/>
<dbReference type="PANTHER" id="PTHR33406:SF13">
    <property type="entry name" value="MEMBRANE PROTEIN YDFJ"/>
    <property type="match status" value="1"/>
</dbReference>
<feature type="transmembrane region" description="Helical" evidence="1">
    <location>
        <begin position="703"/>
        <end position="724"/>
    </location>
</feature>
<feature type="transmembrane region" description="Helical" evidence="1">
    <location>
        <begin position="293"/>
        <end position="311"/>
    </location>
</feature>
<dbReference type="Proteomes" id="UP000235346">
    <property type="component" value="Unassembled WGS sequence"/>
</dbReference>
<dbReference type="EMBL" id="PNRE01000002">
    <property type="protein sequence ID" value="PMR72341.1"/>
    <property type="molecule type" value="Genomic_DNA"/>
</dbReference>
<dbReference type="InterPro" id="IPR050545">
    <property type="entry name" value="Mycobact_MmpL"/>
</dbReference>
<comment type="caution">
    <text evidence="2">The sequence shown here is derived from an EMBL/GenBank/DDBJ whole genome shotgun (WGS) entry which is preliminary data.</text>
</comment>
<reference evidence="2 3" key="1">
    <citation type="submission" date="2018-01" db="EMBL/GenBank/DDBJ databases">
        <title>Halomonas endophytica sp. nov., isolated from storage liquid in the stems of Populus euphratica.</title>
        <authorList>
            <person name="Chen C."/>
        </authorList>
    </citation>
    <scope>NUCLEOTIDE SEQUENCE [LARGE SCALE GENOMIC DNA]</scope>
    <source>
        <strain evidence="2 3">DSM 26881</strain>
    </source>
</reference>
<feature type="transmembrane region" description="Helical" evidence="1">
    <location>
        <begin position="625"/>
        <end position="644"/>
    </location>
</feature>
<dbReference type="PANTHER" id="PTHR33406">
    <property type="entry name" value="MEMBRANE PROTEIN MJ1562-RELATED"/>
    <property type="match status" value="1"/>
</dbReference>
<evidence type="ECO:0000313" key="2">
    <source>
        <dbReference type="EMBL" id="PMR72341.1"/>
    </source>
</evidence>
<keyword evidence="3" id="KW-1185">Reference proteome</keyword>
<proteinExistence type="predicted"/>